<proteinExistence type="predicted"/>
<keyword evidence="1" id="KW-1133">Transmembrane helix</keyword>
<sequence length="143" mass="15991">MKNKVAVAIGSPLLAVVMGIFINFPNFLIGNQATVLNLIVTAAYILIWIFAISIAWQLKNRLLMISFAAFWLTTLFFGVLTIFVSMVEFDTSWALIFVGLLLPQWYGIELFTDDFLISAVIISAISLMIFIGTVSSFFRKVNP</sequence>
<name>A0A365KXF7_9BACL</name>
<keyword evidence="3" id="KW-1185">Reference proteome</keyword>
<keyword evidence="1" id="KW-0812">Transmembrane</keyword>
<reference evidence="2 3" key="1">
    <citation type="submission" date="2018-06" db="EMBL/GenBank/DDBJ databases">
        <title>The draft genome sequences of strains SCU63 and S1.</title>
        <authorList>
            <person name="Gan L."/>
        </authorList>
    </citation>
    <scope>NUCLEOTIDE SEQUENCE [LARGE SCALE GENOMIC DNA]</scope>
    <source>
        <strain evidence="2 3">SCU63</strain>
    </source>
</reference>
<protein>
    <submittedName>
        <fullName evidence="2">Uncharacterized protein</fullName>
    </submittedName>
</protein>
<accession>A0A365KXF7</accession>
<dbReference type="AlphaFoldDB" id="A0A365KXF7"/>
<dbReference type="Proteomes" id="UP000251002">
    <property type="component" value="Unassembled WGS sequence"/>
</dbReference>
<evidence type="ECO:0000313" key="2">
    <source>
        <dbReference type="EMBL" id="RAZ77673.1"/>
    </source>
</evidence>
<gene>
    <name evidence="2" type="ORF">DP120_09320</name>
</gene>
<comment type="caution">
    <text evidence="2">The sequence shown here is derived from an EMBL/GenBank/DDBJ whole genome shotgun (WGS) entry which is preliminary data.</text>
</comment>
<feature type="transmembrane region" description="Helical" evidence="1">
    <location>
        <begin position="35"/>
        <end position="56"/>
    </location>
</feature>
<dbReference type="EMBL" id="QLZR01000003">
    <property type="protein sequence ID" value="RAZ77673.1"/>
    <property type="molecule type" value="Genomic_DNA"/>
</dbReference>
<feature type="transmembrane region" description="Helical" evidence="1">
    <location>
        <begin position="63"/>
        <end position="85"/>
    </location>
</feature>
<evidence type="ECO:0000256" key="1">
    <source>
        <dbReference type="SAM" id="Phobius"/>
    </source>
</evidence>
<feature type="transmembrane region" description="Helical" evidence="1">
    <location>
        <begin position="115"/>
        <end position="138"/>
    </location>
</feature>
<dbReference type="RefSeq" id="WP_112223400.1">
    <property type="nucleotide sequence ID" value="NZ_CP047673.1"/>
</dbReference>
<evidence type="ECO:0000313" key="3">
    <source>
        <dbReference type="Proteomes" id="UP000251002"/>
    </source>
</evidence>
<feature type="transmembrane region" description="Helical" evidence="1">
    <location>
        <begin position="7"/>
        <end position="29"/>
    </location>
</feature>
<organism evidence="2 3">
    <name type="scientific">Planococcus halotolerans</name>
    <dbReference type="NCBI Taxonomy" id="2233542"/>
    <lineage>
        <taxon>Bacteria</taxon>
        <taxon>Bacillati</taxon>
        <taxon>Bacillota</taxon>
        <taxon>Bacilli</taxon>
        <taxon>Bacillales</taxon>
        <taxon>Caryophanaceae</taxon>
        <taxon>Planococcus</taxon>
    </lineage>
</organism>
<keyword evidence="1" id="KW-0472">Membrane</keyword>